<protein>
    <submittedName>
        <fullName evidence="1">Uncharacterized protein</fullName>
    </submittedName>
</protein>
<reference evidence="1" key="1">
    <citation type="submission" date="2014-05" db="EMBL/GenBank/DDBJ databases">
        <authorList>
            <person name="Chronopoulou M."/>
        </authorList>
    </citation>
    <scope>NUCLEOTIDE SEQUENCE</scope>
    <source>
        <tissue evidence="1">Whole organism</tissue>
    </source>
</reference>
<accession>A0A0K2T086</accession>
<feature type="non-terminal residue" evidence="1">
    <location>
        <position position="50"/>
    </location>
</feature>
<dbReference type="EMBL" id="HACA01001661">
    <property type="protein sequence ID" value="CDW19022.1"/>
    <property type="molecule type" value="Transcribed_RNA"/>
</dbReference>
<dbReference type="AlphaFoldDB" id="A0A0K2T086"/>
<evidence type="ECO:0000313" key="1">
    <source>
        <dbReference type="EMBL" id="CDW19022.1"/>
    </source>
</evidence>
<organism evidence="1">
    <name type="scientific">Lepeophtheirus salmonis</name>
    <name type="common">Salmon louse</name>
    <name type="synonym">Caligus salmonis</name>
    <dbReference type="NCBI Taxonomy" id="72036"/>
    <lineage>
        <taxon>Eukaryota</taxon>
        <taxon>Metazoa</taxon>
        <taxon>Ecdysozoa</taxon>
        <taxon>Arthropoda</taxon>
        <taxon>Crustacea</taxon>
        <taxon>Multicrustacea</taxon>
        <taxon>Hexanauplia</taxon>
        <taxon>Copepoda</taxon>
        <taxon>Siphonostomatoida</taxon>
        <taxon>Caligidae</taxon>
        <taxon>Lepeophtheirus</taxon>
    </lineage>
</organism>
<name>A0A0K2T086_LEPSM</name>
<sequence length="50" mass="5984">MYYNHFLLFIRIYYPRGEVSGHAEPERVQVRRDLFCREDAPKLSSSSVSY</sequence>
<proteinExistence type="predicted"/>